<name>A0A2A2H2U9_METBR</name>
<organism evidence="1 2">
    <name type="scientific">Methanobacterium bryantii</name>
    <dbReference type="NCBI Taxonomy" id="2161"/>
    <lineage>
        <taxon>Archaea</taxon>
        <taxon>Methanobacteriati</taxon>
        <taxon>Methanobacteriota</taxon>
        <taxon>Methanomada group</taxon>
        <taxon>Methanobacteria</taxon>
        <taxon>Methanobacteriales</taxon>
        <taxon>Methanobacteriaceae</taxon>
        <taxon>Methanobacterium</taxon>
    </lineage>
</organism>
<keyword evidence="2" id="KW-1185">Reference proteome</keyword>
<sequence>MKKYAVLLMAVLAVVVFSSGCTSQGNNTYNFKGISFNYSSSWQEISNIKTQDALVGVGDPDSVDKPTNNVNTLVIVQKVPISSNSTLKQFYEDTYAKYAQDSTFQTISNKTIKVNGLTGYENVHKIMVNGVLKEERVVWLEKNGNAYVILCGALIGDFDGQQSNFNIVINSFKIQ</sequence>
<dbReference type="Proteomes" id="UP000217784">
    <property type="component" value="Unassembled WGS sequence"/>
</dbReference>
<dbReference type="PROSITE" id="PS51257">
    <property type="entry name" value="PROKAR_LIPOPROTEIN"/>
    <property type="match status" value="1"/>
</dbReference>
<dbReference type="EMBL" id="LMVM01000037">
    <property type="protein sequence ID" value="PAV03722.1"/>
    <property type="molecule type" value="Genomic_DNA"/>
</dbReference>
<dbReference type="AlphaFoldDB" id="A0A2A2H2U9"/>
<dbReference type="Pfam" id="PF18933">
    <property type="entry name" value="PsbP_2"/>
    <property type="match status" value="1"/>
</dbReference>
<comment type="caution">
    <text evidence="1">The sequence shown here is derived from an EMBL/GenBank/DDBJ whole genome shotgun (WGS) entry which is preliminary data.</text>
</comment>
<proteinExistence type="predicted"/>
<evidence type="ECO:0008006" key="3">
    <source>
        <dbReference type="Google" id="ProtNLM"/>
    </source>
</evidence>
<evidence type="ECO:0000313" key="1">
    <source>
        <dbReference type="EMBL" id="PAV03722.1"/>
    </source>
</evidence>
<accession>A0A2A2H2U9</accession>
<protein>
    <recommendedName>
        <fullName evidence="3">PsbP C-terminal domain-containing protein</fullName>
    </recommendedName>
</protein>
<evidence type="ECO:0000313" key="2">
    <source>
        <dbReference type="Proteomes" id="UP000217784"/>
    </source>
</evidence>
<reference evidence="1 2" key="1">
    <citation type="journal article" date="2017" name="BMC Genomics">
        <title>Genomic analysis of methanogenic archaea reveals a shift towards energy conservation.</title>
        <authorList>
            <person name="Gilmore S.P."/>
            <person name="Henske J.K."/>
            <person name="Sexton J.A."/>
            <person name="Solomon K.V."/>
            <person name="Seppala S."/>
            <person name="Yoo J.I."/>
            <person name="Huyett L.M."/>
            <person name="Pressman A."/>
            <person name="Cogan J.Z."/>
            <person name="Kivenson V."/>
            <person name="Peng X."/>
            <person name="Tan Y."/>
            <person name="Valentine D.L."/>
            <person name="O'Malley M.A."/>
        </authorList>
    </citation>
    <scope>NUCLEOTIDE SEQUENCE [LARGE SCALE GENOMIC DNA]</scope>
    <source>
        <strain evidence="1 2">M.o.H.</strain>
    </source>
</reference>
<gene>
    <name evidence="1" type="ORF">ASJ80_01805</name>
</gene>
<dbReference type="Gene3D" id="3.40.1000.10">
    <property type="entry name" value="Mog1/PsbP, alpha/beta/alpha sandwich"/>
    <property type="match status" value="1"/>
</dbReference>
<dbReference type="OrthoDB" id="82411at2157"/>
<dbReference type="RefSeq" id="WP_069583146.1">
    <property type="nucleotide sequence ID" value="NZ_LMVM01000037.1"/>
</dbReference>